<name>A0AAD4SAD0_9MAGN</name>
<comment type="caution">
    <text evidence="1">The sequence shown here is derived from an EMBL/GenBank/DDBJ whole genome shotgun (WGS) entry which is preliminary data.</text>
</comment>
<feature type="non-terminal residue" evidence="1">
    <location>
        <position position="1"/>
    </location>
</feature>
<dbReference type="EMBL" id="JAJJMB010012161">
    <property type="protein sequence ID" value="KAI3884980.1"/>
    <property type="molecule type" value="Genomic_DNA"/>
</dbReference>
<keyword evidence="2" id="KW-1185">Reference proteome</keyword>
<evidence type="ECO:0000313" key="2">
    <source>
        <dbReference type="Proteomes" id="UP001202328"/>
    </source>
</evidence>
<accession>A0AAD4SAD0</accession>
<proteinExistence type="predicted"/>
<sequence length="95" mass="11233">ENCICPTQSRIRDYSWSFPFRFKLTFTSMMLEKKMETQITDSSKKRRITQFKPSSPDLSTKFLIGRMELRRRMTLLLEARATNLWKSYNIGGKAS</sequence>
<organism evidence="1 2">
    <name type="scientific">Papaver atlanticum</name>
    <dbReference type="NCBI Taxonomy" id="357466"/>
    <lineage>
        <taxon>Eukaryota</taxon>
        <taxon>Viridiplantae</taxon>
        <taxon>Streptophyta</taxon>
        <taxon>Embryophyta</taxon>
        <taxon>Tracheophyta</taxon>
        <taxon>Spermatophyta</taxon>
        <taxon>Magnoliopsida</taxon>
        <taxon>Ranunculales</taxon>
        <taxon>Papaveraceae</taxon>
        <taxon>Papaveroideae</taxon>
        <taxon>Papaver</taxon>
    </lineage>
</organism>
<dbReference type="Proteomes" id="UP001202328">
    <property type="component" value="Unassembled WGS sequence"/>
</dbReference>
<dbReference type="AlphaFoldDB" id="A0AAD4SAD0"/>
<gene>
    <name evidence="1" type="ORF">MKW98_002372</name>
</gene>
<reference evidence="1" key="1">
    <citation type="submission" date="2022-04" db="EMBL/GenBank/DDBJ databases">
        <title>A functionally conserved STORR gene fusion in Papaver species that diverged 16.8 million years ago.</title>
        <authorList>
            <person name="Catania T."/>
        </authorList>
    </citation>
    <scope>NUCLEOTIDE SEQUENCE</scope>
    <source>
        <strain evidence="1">S-188037</strain>
    </source>
</reference>
<protein>
    <submittedName>
        <fullName evidence="1">Uncharacterized protein</fullName>
    </submittedName>
</protein>
<evidence type="ECO:0000313" key="1">
    <source>
        <dbReference type="EMBL" id="KAI3884980.1"/>
    </source>
</evidence>